<proteinExistence type="predicted"/>
<dbReference type="CDD" id="cd00093">
    <property type="entry name" value="HTH_XRE"/>
    <property type="match status" value="1"/>
</dbReference>
<dbReference type="AlphaFoldDB" id="A0A0B5ERJ9"/>
<dbReference type="KEGG" id="sals:SLNWT_5067"/>
<evidence type="ECO:0000313" key="3">
    <source>
        <dbReference type="Proteomes" id="UP000031523"/>
    </source>
</evidence>
<dbReference type="InterPro" id="IPR010982">
    <property type="entry name" value="Lambda_DNA-bd_dom_sf"/>
</dbReference>
<reference evidence="2 3" key="1">
    <citation type="submission" date="2015-01" db="EMBL/GenBank/DDBJ databases">
        <title>Enhanced salinomycin production by adjusting the supply of polyketide extender units in Streptomyce albus DSM 41398.</title>
        <authorList>
            <person name="Lu C."/>
        </authorList>
    </citation>
    <scope>NUCLEOTIDE SEQUENCE [LARGE SCALE GENOMIC DNA]</scope>
    <source>
        <strain evidence="3">ATCC 21838 / DSM 41398 / FERM P-419 / JCM 4703 / NBRC 107858</strain>
    </source>
</reference>
<protein>
    <submittedName>
        <fullName evidence="2">DNA-binding protein</fullName>
    </submittedName>
</protein>
<sequence length="287" mass="32987">MSNRPRPTVRRRKLGGELRRLREAAGVSLEQAAERIGGEKSKISRQETGRQGVRKLELEALFELYSVTDERLKTALTTLSRESRRKNWWAPYSDLVGEEFQEHLSVESEAARIQLFQPLLVPGIFQTREYAEVLIREAEQDTDNERIESLVTIRTERQKLLHEKKPQVLCLLDEAVLRRAIGGPEIMEKQLQRLLDVSNPPWLTIQVIPFGQGWHAGLDGGFSIYTYPDPMDLDAVNLAYLDGLLYLEEDEPVERYKLAFDQLRGSALPSKQSMELITRAMRDLKKT</sequence>
<evidence type="ECO:0000313" key="2">
    <source>
        <dbReference type="EMBL" id="AJE85443.1"/>
    </source>
</evidence>
<keyword evidence="2" id="KW-0238">DNA-binding</keyword>
<dbReference type="SMART" id="SM00530">
    <property type="entry name" value="HTH_XRE"/>
    <property type="match status" value="1"/>
</dbReference>
<organism evidence="2 3">
    <name type="scientific">Streptomyces albus (strain ATCC 21838 / DSM 41398 / FERM P-419 / JCM 4703 / NBRC 107858)</name>
    <dbReference type="NCBI Taxonomy" id="1081613"/>
    <lineage>
        <taxon>Bacteria</taxon>
        <taxon>Bacillati</taxon>
        <taxon>Actinomycetota</taxon>
        <taxon>Actinomycetes</taxon>
        <taxon>Kitasatosporales</taxon>
        <taxon>Streptomycetaceae</taxon>
        <taxon>Streptomyces</taxon>
    </lineage>
</organism>
<dbReference type="Pfam" id="PF13560">
    <property type="entry name" value="HTH_31"/>
    <property type="match status" value="1"/>
</dbReference>
<dbReference type="SUPFAM" id="SSF47413">
    <property type="entry name" value="lambda repressor-like DNA-binding domains"/>
    <property type="match status" value="1"/>
</dbReference>
<dbReference type="Proteomes" id="UP000031523">
    <property type="component" value="Chromosome"/>
</dbReference>
<dbReference type="Gene3D" id="1.10.260.40">
    <property type="entry name" value="lambda repressor-like DNA-binding domains"/>
    <property type="match status" value="1"/>
</dbReference>
<dbReference type="EMBL" id="CP010519">
    <property type="protein sequence ID" value="AJE85443.1"/>
    <property type="molecule type" value="Genomic_DNA"/>
</dbReference>
<name>A0A0B5ERJ9_STRA4</name>
<keyword evidence="3" id="KW-1185">Reference proteome</keyword>
<dbReference type="GO" id="GO:0003677">
    <property type="term" value="F:DNA binding"/>
    <property type="evidence" value="ECO:0007669"/>
    <property type="project" value="UniProtKB-KW"/>
</dbReference>
<evidence type="ECO:0000259" key="1">
    <source>
        <dbReference type="PROSITE" id="PS50943"/>
    </source>
</evidence>
<gene>
    <name evidence="2" type="ORF">SLNWT_5067</name>
</gene>
<dbReference type="InterPro" id="IPR001387">
    <property type="entry name" value="Cro/C1-type_HTH"/>
</dbReference>
<dbReference type="Pfam" id="PF19054">
    <property type="entry name" value="DUF5753"/>
    <property type="match status" value="1"/>
</dbReference>
<accession>A0A0B5ERJ9</accession>
<feature type="domain" description="HTH cro/C1-type" evidence="1">
    <location>
        <begin position="18"/>
        <end position="72"/>
    </location>
</feature>
<dbReference type="InterPro" id="IPR043917">
    <property type="entry name" value="DUF5753"/>
</dbReference>
<dbReference type="PROSITE" id="PS50943">
    <property type="entry name" value="HTH_CROC1"/>
    <property type="match status" value="1"/>
</dbReference>